<dbReference type="EnsemblPlants" id="OPUNC03G30270.1">
    <property type="protein sequence ID" value="OPUNC03G30270.1"/>
    <property type="gene ID" value="OPUNC03G30270"/>
</dbReference>
<evidence type="ECO:0000313" key="1">
    <source>
        <dbReference type="EnsemblPlants" id="OPUNC03G30270.1"/>
    </source>
</evidence>
<dbReference type="HOGENOM" id="CLU_2889755_0_0_1"/>
<organism evidence="1">
    <name type="scientific">Oryza punctata</name>
    <name type="common">Red rice</name>
    <dbReference type="NCBI Taxonomy" id="4537"/>
    <lineage>
        <taxon>Eukaryota</taxon>
        <taxon>Viridiplantae</taxon>
        <taxon>Streptophyta</taxon>
        <taxon>Embryophyta</taxon>
        <taxon>Tracheophyta</taxon>
        <taxon>Spermatophyta</taxon>
        <taxon>Magnoliopsida</taxon>
        <taxon>Liliopsida</taxon>
        <taxon>Poales</taxon>
        <taxon>Poaceae</taxon>
        <taxon>BOP clade</taxon>
        <taxon>Oryzoideae</taxon>
        <taxon>Oryzeae</taxon>
        <taxon>Oryzinae</taxon>
        <taxon>Oryza</taxon>
    </lineage>
</organism>
<dbReference type="Proteomes" id="UP000026962">
    <property type="component" value="Chromosome 3"/>
</dbReference>
<reference evidence="1" key="1">
    <citation type="submission" date="2015-04" db="UniProtKB">
        <authorList>
            <consortium name="EnsemblPlants"/>
        </authorList>
    </citation>
    <scope>IDENTIFICATION</scope>
</reference>
<name>A0A0E0KIN3_ORYPU</name>
<reference evidence="1" key="2">
    <citation type="submission" date="2018-05" db="EMBL/GenBank/DDBJ databases">
        <title>OpunRS2 (Oryza punctata Reference Sequence Version 2).</title>
        <authorList>
            <person name="Zhang J."/>
            <person name="Kudrna D."/>
            <person name="Lee S."/>
            <person name="Talag J."/>
            <person name="Welchert J."/>
            <person name="Wing R.A."/>
        </authorList>
    </citation>
    <scope>NUCLEOTIDE SEQUENCE [LARGE SCALE GENOMIC DNA]</scope>
</reference>
<keyword evidence="2" id="KW-1185">Reference proteome</keyword>
<proteinExistence type="predicted"/>
<dbReference type="AlphaFoldDB" id="A0A0E0KIN3"/>
<evidence type="ECO:0000313" key="2">
    <source>
        <dbReference type="Proteomes" id="UP000026962"/>
    </source>
</evidence>
<dbReference type="Gramene" id="OPUNC03G30270.1">
    <property type="protein sequence ID" value="OPUNC03G30270.1"/>
    <property type="gene ID" value="OPUNC03G30270"/>
</dbReference>
<sequence length="63" mass="6637">MAVALRRSSDGGVASTTTVYPCVADSDQRGPDPLWIVRDHRDVGVIGLTKCSDTHGLLPCAPT</sequence>
<accession>A0A0E0KIN3</accession>
<protein>
    <submittedName>
        <fullName evidence="1">Uncharacterized protein</fullName>
    </submittedName>
</protein>